<dbReference type="OrthoDB" id="7177610at2"/>
<dbReference type="SUPFAM" id="SSF56281">
    <property type="entry name" value="Metallo-hydrolase/oxidoreductase"/>
    <property type="match status" value="1"/>
</dbReference>
<dbReference type="PANTHER" id="PTHR30619:SF1">
    <property type="entry name" value="RECOMBINATION PROTEIN 2"/>
    <property type="match status" value="1"/>
</dbReference>
<dbReference type="InterPro" id="IPR036866">
    <property type="entry name" value="RibonucZ/Hydroxyglut_hydro"/>
</dbReference>
<dbReference type="Proteomes" id="UP000028870">
    <property type="component" value="Unassembled WGS sequence"/>
</dbReference>
<dbReference type="eggNOG" id="COG2333">
    <property type="taxonomic scope" value="Bacteria"/>
</dbReference>
<keyword evidence="3" id="KW-1185">Reference proteome</keyword>
<dbReference type="Pfam" id="PF00753">
    <property type="entry name" value="Lactamase_B"/>
    <property type="match status" value="1"/>
</dbReference>
<feature type="domain" description="Metallo-beta-lactamase" evidence="1">
    <location>
        <begin position="12"/>
        <end position="79"/>
    </location>
</feature>
<dbReference type="PANTHER" id="PTHR30619">
    <property type="entry name" value="DNA INTERNALIZATION/COMPETENCE PROTEIN COMEC/REC2"/>
    <property type="match status" value="1"/>
</dbReference>
<dbReference type="InterPro" id="IPR001279">
    <property type="entry name" value="Metallo-B-lactamas"/>
</dbReference>
<dbReference type="AlphaFoldDB" id="W9B226"/>
<proteinExistence type="predicted"/>
<accession>W9B226</accession>
<dbReference type="RefSeq" id="WP_131590153.1">
    <property type="nucleotide sequence ID" value="NZ_CCBB010000002.1"/>
</dbReference>
<evidence type="ECO:0000313" key="3">
    <source>
        <dbReference type="Proteomes" id="UP000028870"/>
    </source>
</evidence>
<dbReference type="InterPro" id="IPR052159">
    <property type="entry name" value="Competence_DNA_uptake"/>
</dbReference>
<protein>
    <submittedName>
        <fullName evidence="2">ComEC family competence protein</fullName>
    </submittedName>
</protein>
<organism evidence="2 3">
    <name type="scientific">Mycolicibacterium cosmeticum</name>
    <dbReference type="NCBI Taxonomy" id="258533"/>
    <lineage>
        <taxon>Bacteria</taxon>
        <taxon>Bacillati</taxon>
        <taxon>Actinomycetota</taxon>
        <taxon>Actinomycetes</taxon>
        <taxon>Mycobacteriales</taxon>
        <taxon>Mycobacteriaceae</taxon>
        <taxon>Mycolicibacterium</taxon>
    </lineage>
</organism>
<sequence length="422" mass="46240">MSSTMTIRMYNVGFGDSFLLLLPGKKTILVDAGFHSQGKGAFTGNDLAKQIAADAEAHSGEPRIDVVIATHRHQDHVFAFNSAEWKKLDIGEVWMPWVEDRDNPDATKLWKKQQGFAMRLAEAAPSFGLSPEDNAELDFLLWNAGIDITNLAADAELAAWSNQGALETLHDGFRHRDRLDPRFLPESNVFPETFESSVITGMKVHVLGPPRDPDEIEELDPANDDETYKALMLRAAGVLAQAVAAPFSEQWRVPETDAGPQLAAKDLKRLKGLAHSADALLAAKAVDDMINSTSLVLVLEIGDARLLLPGDAEWGTWKRILANNKARSLLRGATFFKVGHHGSHNATSKTLVEKVLPREIPAMVSTQEGSGNYRNNIPLEDLLKALGEHDISYARSDKGDEVLPPGFVAEADAKWIDIEIAC</sequence>
<dbReference type="STRING" id="258533.BN977_03701"/>
<evidence type="ECO:0000259" key="1">
    <source>
        <dbReference type="Pfam" id="PF00753"/>
    </source>
</evidence>
<comment type="caution">
    <text evidence="2">The sequence shown here is derived from an EMBL/GenBank/DDBJ whole genome shotgun (WGS) entry which is preliminary data.</text>
</comment>
<name>W9B226_MYCCO</name>
<gene>
    <name evidence="2" type="ORF">BN977_03701</name>
</gene>
<dbReference type="EMBL" id="CCBB010000002">
    <property type="protein sequence ID" value="CDO08881.1"/>
    <property type="molecule type" value="Genomic_DNA"/>
</dbReference>
<evidence type="ECO:0000313" key="2">
    <source>
        <dbReference type="EMBL" id="CDO08881.1"/>
    </source>
</evidence>
<reference evidence="2" key="2">
    <citation type="submission" date="2014-03" db="EMBL/GenBank/DDBJ databases">
        <authorList>
            <person name="Urmite Genomes"/>
        </authorList>
    </citation>
    <scope>NUCLEOTIDE SEQUENCE</scope>
    <source>
        <strain evidence="2">DSM 44829</strain>
    </source>
</reference>
<reference evidence="2" key="1">
    <citation type="submission" date="2014-03" db="EMBL/GenBank/DDBJ databases">
        <title>Draft Genome Sequence of Mycobacterium cosmeticum DSM 44829.</title>
        <authorList>
            <person name="Croce O."/>
            <person name="Robert C."/>
            <person name="Raoult D."/>
            <person name="Drancourt M."/>
        </authorList>
    </citation>
    <scope>NUCLEOTIDE SEQUENCE [LARGE SCALE GENOMIC DNA]</scope>
    <source>
        <strain evidence="2">DSM 44829</strain>
    </source>
</reference>
<dbReference type="Gene3D" id="3.60.15.10">
    <property type="entry name" value="Ribonuclease Z/Hydroxyacylglutathione hydrolase-like"/>
    <property type="match status" value="1"/>
</dbReference>